<feature type="compositionally biased region" description="Polar residues" evidence="2">
    <location>
        <begin position="259"/>
        <end position="270"/>
    </location>
</feature>
<organism evidence="4 5">
    <name type="scientific">Stentor coeruleus</name>
    <dbReference type="NCBI Taxonomy" id="5963"/>
    <lineage>
        <taxon>Eukaryota</taxon>
        <taxon>Sar</taxon>
        <taxon>Alveolata</taxon>
        <taxon>Ciliophora</taxon>
        <taxon>Postciliodesmatophora</taxon>
        <taxon>Heterotrichea</taxon>
        <taxon>Heterotrichida</taxon>
        <taxon>Stentoridae</taxon>
        <taxon>Stentor</taxon>
    </lineage>
</organism>
<feature type="compositionally biased region" description="Low complexity" evidence="2">
    <location>
        <begin position="244"/>
        <end position="258"/>
    </location>
</feature>
<dbReference type="SUPFAM" id="SSF54495">
    <property type="entry name" value="UBC-like"/>
    <property type="match status" value="1"/>
</dbReference>
<dbReference type="InterPro" id="IPR008883">
    <property type="entry name" value="UEV_N"/>
</dbReference>
<dbReference type="GO" id="GO:0008333">
    <property type="term" value="P:endosome to lysosome transport"/>
    <property type="evidence" value="ECO:0007669"/>
    <property type="project" value="TreeGrafter"/>
</dbReference>
<keyword evidence="5" id="KW-1185">Reference proteome</keyword>
<comment type="caution">
    <text evidence="4">The sequence shown here is derived from an EMBL/GenBank/DDBJ whole genome shotgun (WGS) entry which is preliminary data.</text>
</comment>
<evidence type="ECO:0000313" key="4">
    <source>
        <dbReference type="EMBL" id="OMJ94012.1"/>
    </source>
</evidence>
<dbReference type="PROSITE" id="PS51322">
    <property type="entry name" value="UEV"/>
    <property type="match status" value="1"/>
</dbReference>
<name>A0A1R2CYD1_9CILI</name>
<dbReference type="Pfam" id="PF05743">
    <property type="entry name" value="UEV"/>
    <property type="match status" value="1"/>
</dbReference>
<feature type="compositionally biased region" description="Low complexity" evidence="2">
    <location>
        <begin position="190"/>
        <end position="202"/>
    </location>
</feature>
<sequence>MINLTPIITNALTQCSYSPELKQMLHQEVVKVIQANQYLQIEMIQSQVQNSYLVVLQLRGVLPIFFKKIQYRIPVRIIYPPTYPNSPPDLYVDPSPEMIINQNNENIKPDGKVNISLIKNWKKKKNTSYELIEEAKKSFSNKIPVYSRANVSTMQSYPEQPKPQPQQPPPKQSGLLNSALNFFSESASAISRSIAPSSSNPSGPQEDAAKNGPGGTNPRFAQNLEPLSHSVPISQPANLPAAYPNISSNPPQSNSSNNKSQTFFPQLPNYSSSQKSDSGTSQTQVKNQHIDQQQVKEIYLRQIKDLKQEINMLKVEAETLDKNKVTIEKNLQSFNESLINDKGKIEMLKVCVKNTNDWLLTNSHNQPDISTLDEQDLLEYRNPFAKSYLLLLSEEKSKEATSHALIEAMNKNIIPAKESIHALKQIYIDLFMTTRLKEKVLSLSKSS</sequence>
<gene>
    <name evidence="4" type="ORF">SteCoe_2930</name>
</gene>
<feature type="domain" description="UEV" evidence="3">
    <location>
        <begin position="6"/>
        <end position="149"/>
    </location>
</feature>
<feature type="compositionally biased region" description="Low complexity" evidence="2">
    <location>
        <begin position="271"/>
        <end position="284"/>
    </location>
</feature>
<dbReference type="AlphaFoldDB" id="A0A1R2CYD1"/>
<feature type="region of interest" description="Disordered" evidence="2">
    <location>
        <begin position="152"/>
        <end position="176"/>
    </location>
</feature>
<accession>A0A1R2CYD1</accession>
<evidence type="ECO:0000259" key="3">
    <source>
        <dbReference type="PROSITE" id="PS51322"/>
    </source>
</evidence>
<evidence type="ECO:0000256" key="1">
    <source>
        <dbReference type="SAM" id="Coils"/>
    </source>
</evidence>
<dbReference type="InterPro" id="IPR016135">
    <property type="entry name" value="UBQ-conjugating_enzyme/RWD"/>
</dbReference>
<dbReference type="PANTHER" id="PTHR23306">
    <property type="entry name" value="TUMOR SUSCEPTIBILITY GENE 101 PROTEIN-RELATED"/>
    <property type="match status" value="1"/>
</dbReference>
<keyword evidence="1" id="KW-0175">Coiled coil</keyword>
<feature type="region of interest" description="Disordered" evidence="2">
    <location>
        <begin position="190"/>
        <end position="290"/>
    </location>
</feature>
<feature type="compositionally biased region" description="Pro residues" evidence="2">
    <location>
        <begin position="160"/>
        <end position="171"/>
    </location>
</feature>
<feature type="coiled-coil region" evidence="1">
    <location>
        <begin position="296"/>
        <end position="330"/>
    </location>
</feature>
<proteinExistence type="predicted"/>
<protein>
    <recommendedName>
        <fullName evidence="3">UEV domain-containing protein</fullName>
    </recommendedName>
</protein>
<dbReference type="Gene3D" id="3.10.110.10">
    <property type="entry name" value="Ubiquitin Conjugating Enzyme"/>
    <property type="match status" value="1"/>
</dbReference>
<dbReference type="GO" id="GO:0043130">
    <property type="term" value="F:ubiquitin binding"/>
    <property type="evidence" value="ECO:0007669"/>
    <property type="project" value="TreeGrafter"/>
</dbReference>
<dbReference type="Proteomes" id="UP000187209">
    <property type="component" value="Unassembled WGS sequence"/>
</dbReference>
<dbReference type="InterPro" id="IPR052070">
    <property type="entry name" value="ESCRT-I_UEV_domain"/>
</dbReference>
<dbReference type="GO" id="GO:0000813">
    <property type="term" value="C:ESCRT I complex"/>
    <property type="evidence" value="ECO:0007669"/>
    <property type="project" value="TreeGrafter"/>
</dbReference>
<dbReference type="OrthoDB" id="306304at2759"/>
<dbReference type="CDD" id="cd11685">
    <property type="entry name" value="UEV_TSG101-like"/>
    <property type="match status" value="1"/>
</dbReference>
<dbReference type="PANTHER" id="PTHR23306:SF3">
    <property type="entry name" value="TUMOR SUPPRESSOR PROTEIN 101"/>
    <property type="match status" value="1"/>
</dbReference>
<evidence type="ECO:0000256" key="2">
    <source>
        <dbReference type="SAM" id="MobiDB-lite"/>
    </source>
</evidence>
<evidence type="ECO:0000313" key="5">
    <source>
        <dbReference type="Proteomes" id="UP000187209"/>
    </source>
</evidence>
<reference evidence="4 5" key="1">
    <citation type="submission" date="2016-11" db="EMBL/GenBank/DDBJ databases">
        <title>The macronuclear genome of Stentor coeruleus: a giant cell with tiny introns.</title>
        <authorList>
            <person name="Slabodnick M."/>
            <person name="Ruby J.G."/>
            <person name="Reiff S.B."/>
            <person name="Swart E.C."/>
            <person name="Gosai S."/>
            <person name="Prabakaran S."/>
            <person name="Witkowska E."/>
            <person name="Larue G.E."/>
            <person name="Fisher S."/>
            <person name="Freeman R.M."/>
            <person name="Gunawardena J."/>
            <person name="Chu W."/>
            <person name="Stover N.A."/>
            <person name="Gregory B.D."/>
            <person name="Nowacki M."/>
            <person name="Derisi J."/>
            <person name="Roy S.W."/>
            <person name="Marshall W.F."/>
            <person name="Sood P."/>
        </authorList>
    </citation>
    <scope>NUCLEOTIDE SEQUENCE [LARGE SCALE GENOMIC DNA]</scope>
    <source>
        <strain evidence="4">WM001</strain>
    </source>
</reference>
<dbReference type="EMBL" id="MPUH01000033">
    <property type="protein sequence ID" value="OMJ94012.1"/>
    <property type="molecule type" value="Genomic_DNA"/>
</dbReference>
<dbReference type="GO" id="GO:0015031">
    <property type="term" value="P:protein transport"/>
    <property type="evidence" value="ECO:0007669"/>
    <property type="project" value="InterPro"/>
</dbReference>